<dbReference type="InterPro" id="IPR029058">
    <property type="entry name" value="AB_hydrolase_fold"/>
</dbReference>
<dbReference type="Gene3D" id="3.40.50.1820">
    <property type="entry name" value="alpha/beta hydrolase"/>
    <property type="match status" value="1"/>
</dbReference>
<dbReference type="SUPFAM" id="SSF53474">
    <property type="entry name" value="alpha/beta-Hydrolases"/>
    <property type="match status" value="1"/>
</dbReference>
<sequence>MDFKVPGGVVWGEDSGGDGLPLVFLHSGAGDSRGWDAVVHRLPQRVIRYDVRGYGRSPRPTTPFTMQGDLAAVLEYCGVERAVLVGCSLGGSTAICQALVDPQSVAGLVLLCPGLTGYPWPDEPELDKVYDELAAAGDVEGLVRFGLDLWAAAGSDGEVAEQVRAAVPGWLAQSDFRRPDVAAYGRLGEIRVPTAVLVGDRDRPILAACAGAIAARIEGSRLVWAPGVDHFPALRAPDLVARTILDVIAETTDAGAPAPSHEGRA</sequence>
<evidence type="ECO:0000313" key="4">
    <source>
        <dbReference type="Proteomes" id="UP000318380"/>
    </source>
</evidence>
<feature type="domain" description="AB hydrolase-1" evidence="2">
    <location>
        <begin position="22"/>
        <end position="242"/>
    </location>
</feature>
<dbReference type="AlphaFoldDB" id="A0A561BPT2"/>
<dbReference type="OrthoDB" id="495620at2"/>
<name>A0A561BPT2_9ACTN</name>
<dbReference type="Proteomes" id="UP000318380">
    <property type="component" value="Unassembled WGS sequence"/>
</dbReference>
<organism evidence="3 4">
    <name type="scientific">Kribbella amoyensis</name>
    <dbReference type="NCBI Taxonomy" id="996641"/>
    <lineage>
        <taxon>Bacteria</taxon>
        <taxon>Bacillati</taxon>
        <taxon>Actinomycetota</taxon>
        <taxon>Actinomycetes</taxon>
        <taxon>Propionibacteriales</taxon>
        <taxon>Kribbellaceae</taxon>
        <taxon>Kribbella</taxon>
    </lineage>
</organism>
<dbReference type="PRINTS" id="PR00111">
    <property type="entry name" value="ABHYDROLASE"/>
</dbReference>
<gene>
    <name evidence="3" type="ORF">FB561_1906</name>
</gene>
<proteinExistence type="predicted"/>
<dbReference type="EMBL" id="VIVK01000001">
    <property type="protein sequence ID" value="TWD80813.1"/>
    <property type="molecule type" value="Genomic_DNA"/>
</dbReference>
<protein>
    <submittedName>
        <fullName evidence="3">Pimeloyl-ACP methyl ester carboxylesterase</fullName>
    </submittedName>
</protein>
<keyword evidence="1" id="KW-0378">Hydrolase</keyword>
<dbReference type="InterPro" id="IPR050266">
    <property type="entry name" value="AB_hydrolase_sf"/>
</dbReference>
<dbReference type="RefSeq" id="WP_145805098.1">
    <property type="nucleotide sequence ID" value="NZ_VIVK01000001.1"/>
</dbReference>
<evidence type="ECO:0000256" key="1">
    <source>
        <dbReference type="ARBA" id="ARBA00022801"/>
    </source>
</evidence>
<dbReference type="PANTHER" id="PTHR43798">
    <property type="entry name" value="MONOACYLGLYCEROL LIPASE"/>
    <property type="match status" value="1"/>
</dbReference>
<dbReference type="Pfam" id="PF12697">
    <property type="entry name" value="Abhydrolase_6"/>
    <property type="match status" value="1"/>
</dbReference>
<dbReference type="PANTHER" id="PTHR43798:SF31">
    <property type="entry name" value="AB HYDROLASE SUPERFAMILY PROTEIN YCLE"/>
    <property type="match status" value="1"/>
</dbReference>
<dbReference type="GO" id="GO:0016787">
    <property type="term" value="F:hydrolase activity"/>
    <property type="evidence" value="ECO:0007669"/>
    <property type="project" value="UniProtKB-KW"/>
</dbReference>
<evidence type="ECO:0000259" key="2">
    <source>
        <dbReference type="Pfam" id="PF12697"/>
    </source>
</evidence>
<dbReference type="InterPro" id="IPR000073">
    <property type="entry name" value="AB_hydrolase_1"/>
</dbReference>
<comment type="caution">
    <text evidence="3">The sequence shown here is derived from an EMBL/GenBank/DDBJ whole genome shotgun (WGS) entry which is preliminary data.</text>
</comment>
<dbReference type="GO" id="GO:0016020">
    <property type="term" value="C:membrane"/>
    <property type="evidence" value="ECO:0007669"/>
    <property type="project" value="TreeGrafter"/>
</dbReference>
<reference evidence="3 4" key="1">
    <citation type="submission" date="2019-06" db="EMBL/GenBank/DDBJ databases">
        <title>Sequencing the genomes of 1000 actinobacteria strains.</title>
        <authorList>
            <person name="Klenk H.-P."/>
        </authorList>
    </citation>
    <scope>NUCLEOTIDE SEQUENCE [LARGE SCALE GENOMIC DNA]</scope>
    <source>
        <strain evidence="3 4">DSM 24683</strain>
    </source>
</reference>
<keyword evidence="4" id="KW-1185">Reference proteome</keyword>
<evidence type="ECO:0000313" key="3">
    <source>
        <dbReference type="EMBL" id="TWD80813.1"/>
    </source>
</evidence>
<accession>A0A561BPT2</accession>